<gene>
    <name evidence="1" type="ORF">D358_01186</name>
</gene>
<proteinExistence type="predicted"/>
<comment type="caution">
    <text evidence="1">The sequence shown here is derived from an EMBL/GenBank/DDBJ whole genome shotgun (WGS) entry which is preliminary data.</text>
</comment>
<sequence length="74" mass="8777">MFSKKKSGLTSKQMKEICVHFKCKKNEFVARKFEDGFLVSLRNKEYRVKFSEGLFPKLVYTKEVQRVVKRGGRK</sequence>
<protein>
    <submittedName>
        <fullName evidence="1">Uncharacterized protein</fullName>
    </submittedName>
</protein>
<dbReference type="EMBL" id="ATIR01000031">
    <property type="protein sequence ID" value="EPI09441.1"/>
    <property type="molecule type" value="Genomic_DNA"/>
</dbReference>
<dbReference type="AlphaFoldDB" id="A0ABC9TN70"/>
<evidence type="ECO:0000313" key="1">
    <source>
        <dbReference type="EMBL" id="EPI09441.1"/>
    </source>
</evidence>
<organism evidence="1 2">
    <name type="scientific">Enterococcus faecalis RP2S-4</name>
    <dbReference type="NCBI Taxonomy" id="1244145"/>
    <lineage>
        <taxon>Bacteria</taxon>
        <taxon>Bacillati</taxon>
        <taxon>Bacillota</taxon>
        <taxon>Bacilli</taxon>
        <taxon>Lactobacillales</taxon>
        <taxon>Enterococcaceae</taxon>
        <taxon>Enterococcus</taxon>
    </lineage>
</organism>
<evidence type="ECO:0000313" key="2">
    <source>
        <dbReference type="Proteomes" id="UP000015750"/>
    </source>
</evidence>
<dbReference type="Proteomes" id="UP000015750">
    <property type="component" value="Unassembled WGS sequence"/>
</dbReference>
<name>A0ABC9TN70_ENTFL</name>
<accession>A0ABC9TN70</accession>
<dbReference type="RefSeq" id="WP_016627228.1">
    <property type="nucleotide sequence ID" value="NZ_KE351861.1"/>
</dbReference>
<reference evidence="1 2" key="1">
    <citation type="submission" date="2013-06" db="EMBL/GenBank/DDBJ databases">
        <authorList>
            <person name="Weinstock G."/>
            <person name="Sodergren E."/>
            <person name="Lobos E.A."/>
            <person name="Fulton L."/>
            <person name="Fulton R."/>
            <person name="Courtney L."/>
            <person name="Fronick C."/>
            <person name="O'Laughlin M."/>
            <person name="Godfrey J."/>
            <person name="Wilson R.M."/>
            <person name="Miner T."/>
            <person name="Farmer C."/>
            <person name="Delehaunty K."/>
            <person name="Cordes M."/>
            <person name="Minx P."/>
            <person name="Tomlinson C."/>
            <person name="Chen J."/>
            <person name="Wollam A."/>
            <person name="Pepin K.H."/>
            <person name="Bhonagiri V."/>
            <person name="Zhang X."/>
            <person name="Warren W."/>
            <person name="Mitreva M."/>
            <person name="Mardis E.R."/>
            <person name="Wilson R.K."/>
        </authorList>
    </citation>
    <scope>NUCLEOTIDE SEQUENCE [LARGE SCALE GENOMIC DNA]</scope>
    <source>
        <strain evidence="1 2">RP2S-4</strain>
    </source>
</reference>